<proteinExistence type="predicted"/>
<dbReference type="InterPro" id="IPR023885">
    <property type="entry name" value="4Fe4S-binding_SPASM_dom"/>
</dbReference>
<evidence type="ECO:0000313" key="2">
    <source>
        <dbReference type="EMBL" id="SVC13816.1"/>
    </source>
</evidence>
<dbReference type="InterPro" id="IPR013785">
    <property type="entry name" value="Aldolase_TIM"/>
</dbReference>
<dbReference type="EMBL" id="UINC01075536">
    <property type="protein sequence ID" value="SVC13816.1"/>
    <property type="molecule type" value="Genomic_DNA"/>
</dbReference>
<dbReference type="AlphaFoldDB" id="A0A382JPZ4"/>
<feature type="domain" description="4Fe4S-binding SPASM" evidence="1">
    <location>
        <begin position="2"/>
        <end position="63"/>
    </location>
</feature>
<organism evidence="2">
    <name type="scientific">marine metagenome</name>
    <dbReference type="NCBI Taxonomy" id="408172"/>
    <lineage>
        <taxon>unclassified sequences</taxon>
        <taxon>metagenomes</taxon>
        <taxon>ecological metagenomes</taxon>
    </lineage>
</organism>
<reference evidence="2" key="1">
    <citation type="submission" date="2018-05" db="EMBL/GenBank/DDBJ databases">
        <authorList>
            <person name="Lanie J.A."/>
            <person name="Ng W.-L."/>
            <person name="Kazmierczak K.M."/>
            <person name="Andrzejewski T.M."/>
            <person name="Davidsen T.M."/>
            <person name="Wayne K.J."/>
            <person name="Tettelin H."/>
            <person name="Glass J.I."/>
            <person name="Rusch D."/>
            <person name="Podicherti R."/>
            <person name="Tsui H.-C.T."/>
            <person name="Winkler M.E."/>
        </authorList>
    </citation>
    <scope>NUCLEOTIDE SEQUENCE</scope>
</reference>
<gene>
    <name evidence="2" type="ORF">METZ01_LOCUS266670</name>
</gene>
<name>A0A382JPZ4_9ZZZZ</name>
<dbReference type="Pfam" id="PF13186">
    <property type="entry name" value="SPASM"/>
    <property type="match status" value="1"/>
</dbReference>
<sequence length="158" mass="18205">MIDTHGRAEVCCAISEEFLPNSSEDCLDVNKRSIKEIWNSDFYKSLRMQLLNNEKPLVCSRCWYEEDQGRKSVREATKNDAGFDCTIDLDKCKENNGYLDSKPKSLDIRLGNLCNLKCRMCNSAQSSQIQKENKVLIELHGKQIFDKDTLDEQDPFVL</sequence>
<accession>A0A382JPZ4</accession>
<evidence type="ECO:0000259" key="1">
    <source>
        <dbReference type="Pfam" id="PF13186"/>
    </source>
</evidence>
<dbReference type="CDD" id="cd21109">
    <property type="entry name" value="SPASM"/>
    <property type="match status" value="1"/>
</dbReference>
<feature type="non-terminal residue" evidence="2">
    <location>
        <position position="158"/>
    </location>
</feature>
<dbReference type="Gene3D" id="3.20.20.70">
    <property type="entry name" value="Aldolase class I"/>
    <property type="match status" value="1"/>
</dbReference>
<protein>
    <recommendedName>
        <fullName evidence="1">4Fe4S-binding SPASM domain-containing protein</fullName>
    </recommendedName>
</protein>